<dbReference type="OrthoDB" id="10287437at2759"/>
<dbReference type="AlphaFoldDB" id="L2GW22"/>
<evidence type="ECO:0000313" key="2">
    <source>
        <dbReference type="Proteomes" id="UP000011081"/>
    </source>
</evidence>
<proteinExistence type="predicted"/>
<dbReference type="HOGENOM" id="CLU_1662043_0_0_1"/>
<dbReference type="Proteomes" id="UP000011081">
    <property type="component" value="Unassembled WGS sequence"/>
</dbReference>
<reference evidence="2" key="1">
    <citation type="submission" date="2011-03" db="EMBL/GenBank/DDBJ databases">
        <title>The genome sequence of Vavraia culicis strain floridensis.</title>
        <authorList>
            <consortium name="The Broad Institute Genome Sequencing Platform"/>
            <person name="Cuomo C."/>
            <person name="Becnel J."/>
            <person name="Sanscrainte N."/>
            <person name="Young S.K."/>
            <person name="Zeng Q."/>
            <person name="Gargeya S."/>
            <person name="Fitzgerald M."/>
            <person name="Haas B."/>
            <person name="Abouelleil A."/>
            <person name="Alvarado L."/>
            <person name="Arachchi H.M."/>
            <person name="Berlin A."/>
            <person name="Chapman S.B."/>
            <person name="Gearin G."/>
            <person name="Goldberg J."/>
            <person name="Griggs A."/>
            <person name="Gujja S."/>
            <person name="Hansen M."/>
            <person name="Heiman D."/>
            <person name="Howarth C."/>
            <person name="Larimer J."/>
            <person name="Lui A."/>
            <person name="MacDonald P.J.P."/>
            <person name="McCowen C."/>
            <person name="Montmayeur A."/>
            <person name="Murphy C."/>
            <person name="Neiman D."/>
            <person name="Pearson M."/>
            <person name="Priest M."/>
            <person name="Roberts A."/>
            <person name="Saif S."/>
            <person name="Shea T."/>
            <person name="Sisk P."/>
            <person name="Stolte C."/>
            <person name="Sykes S."/>
            <person name="Wortman J."/>
            <person name="Nusbaum C."/>
            <person name="Birren B."/>
        </authorList>
    </citation>
    <scope>NUCLEOTIDE SEQUENCE [LARGE SCALE GENOMIC DNA]</scope>
    <source>
        <strain evidence="2">floridensis</strain>
    </source>
</reference>
<dbReference type="GeneID" id="19879070"/>
<dbReference type="RefSeq" id="XP_008074207.1">
    <property type="nucleotide sequence ID" value="XM_008076016.1"/>
</dbReference>
<protein>
    <submittedName>
        <fullName evidence="1">Uncharacterized protein</fullName>
    </submittedName>
</protein>
<sequence>MSIEIVKIAKERNVPLSPLLTSLAINNHSPSDPLSIVSLACKIHNLPCVFSLPPSHTEKEILEALEYNVNIPDTAQIMVNICQVINLSDSEMLYYLERLLVVHLDDRINVFNYFGRGQDMYKVCLALLKEEDLVFYEIISAESRSSDVDAIREKLRSGVKEGSY</sequence>
<evidence type="ECO:0000313" key="1">
    <source>
        <dbReference type="EMBL" id="ELA47305.1"/>
    </source>
</evidence>
<keyword evidence="2" id="KW-1185">Reference proteome</keyword>
<dbReference type="EMBL" id="GL877420">
    <property type="protein sequence ID" value="ELA47305.1"/>
    <property type="molecule type" value="Genomic_DNA"/>
</dbReference>
<name>L2GW22_VAVCU</name>
<organism evidence="1 2">
    <name type="scientific">Vavraia culicis (isolate floridensis)</name>
    <name type="common">Microsporidian parasite</name>
    <dbReference type="NCBI Taxonomy" id="948595"/>
    <lineage>
        <taxon>Eukaryota</taxon>
        <taxon>Fungi</taxon>
        <taxon>Fungi incertae sedis</taxon>
        <taxon>Microsporidia</taxon>
        <taxon>Pleistophoridae</taxon>
        <taxon>Vavraia</taxon>
    </lineage>
</organism>
<accession>L2GW22</accession>
<dbReference type="OMA" id="IMVNICQ"/>
<dbReference type="VEuPathDB" id="MicrosporidiaDB:VCUG_01189"/>
<dbReference type="InParanoid" id="L2GW22"/>
<gene>
    <name evidence="1" type="ORF">VCUG_01189</name>
</gene>